<dbReference type="AlphaFoldDB" id="A0A4Q1KSD9"/>
<gene>
    <name evidence="1" type="ORF">EQG68_05780</name>
</gene>
<keyword evidence="2" id="KW-1185">Reference proteome</keyword>
<dbReference type="PROSITE" id="PS51257">
    <property type="entry name" value="PROKAR_LIPOPROTEIN"/>
    <property type="match status" value="1"/>
</dbReference>
<evidence type="ECO:0000313" key="1">
    <source>
        <dbReference type="EMBL" id="RXR33001.1"/>
    </source>
</evidence>
<accession>A0A4Q1KSD9</accession>
<evidence type="ECO:0008006" key="3">
    <source>
        <dbReference type="Google" id="ProtNLM"/>
    </source>
</evidence>
<dbReference type="EMBL" id="SBKQ01000005">
    <property type="protein sequence ID" value="RXR33001.1"/>
    <property type="molecule type" value="Genomic_DNA"/>
</dbReference>
<name>A0A4Q1KSD9_9FLAO</name>
<protein>
    <recommendedName>
        <fullName evidence="3">Lipoprotein</fullName>
    </recommendedName>
</protein>
<reference evidence="2" key="1">
    <citation type="submission" date="2019-01" db="EMBL/GenBank/DDBJ databases">
        <title>Cytophagaceae bacterium strain CAR-16.</title>
        <authorList>
            <person name="Chen W.-M."/>
        </authorList>
    </citation>
    <scope>NUCLEOTIDE SEQUENCE [LARGE SCALE GENOMIC DNA]</scope>
    <source>
        <strain evidence="2">ICH-30</strain>
    </source>
</reference>
<proteinExistence type="predicted"/>
<dbReference type="OrthoDB" id="1351300at2"/>
<evidence type="ECO:0000313" key="2">
    <source>
        <dbReference type="Proteomes" id="UP000289734"/>
    </source>
</evidence>
<sequence>MKKVALICCLTFLISCKSGKTSSTSATAGNKPEFIKLPLSEVSSIKKNRAYELGKRVLMTCNTSFFKPFTKEEATEEVLKKINKEKISMTCQNILRVFGQFNDMQLVEVLRFDENQTTLFRYKCDYEKKYKTKELQVTINDENKITAITTKDWKDAYLP</sequence>
<organism evidence="1 2">
    <name type="scientific">Flavobacterium piscinae</name>
    <dbReference type="NCBI Taxonomy" id="2506424"/>
    <lineage>
        <taxon>Bacteria</taxon>
        <taxon>Pseudomonadati</taxon>
        <taxon>Bacteroidota</taxon>
        <taxon>Flavobacteriia</taxon>
        <taxon>Flavobacteriales</taxon>
        <taxon>Flavobacteriaceae</taxon>
        <taxon>Flavobacterium</taxon>
    </lineage>
</organism>
<dbReference type="Proteomes" id="UP000289734">
    <property type="component" value="Unassembled WGS sequence"/>
</dbReference>
<comment type="caution">
    <text evidence="1">The sequence shown here is derived from an EMBL/GenBank/DDBJ whole genome shotgun (WGS) entry which is preliminary data.</text>
</comment>
<dbReference type="RefSeq" id="WP_129463845.1">
    <property type="nucleotide sequence ID" value="NZ_SBKQ01000005.1"/>
</dbReference>